<reference evidence="4" key="1">
    <citation type="submission" date="2025-08" db="UniProtKB">
        <authorList>
            <consortium name="RefSeq"/>
        </authorList>
    </citation>
    <scope>IDENTIFICATION</scope>
    <source>
        <tissue evidence="4">Whole sample</tissue>
    </source>
</reference>
<dbReference type="GO" id="GO:0005694">
    <property type="term" value="C:chromosome"/>
    <property type="evidence" value="ECO:0007669"/>
    <property type="project" value="TreeGrafter"/>
</dbReference>
<dbReference type="Proteomes" id="UP000694844">
    <property type="component" value="Chromosome 8"/>
</dbReference>
<dbReference type="InterPro" id="IPR027417">
    <property type="entry name" value="P-loop_NTPase"/>
</dbReference>
<gene>
    <name evidence="4" type="primary">LOC111108019</name>
</gene>
<dbReference type="Pfam" id="PF00270">
    <property type="entry name" value="DEAD"/>
    <property type="match status" value="1"/>
</dbReference>
<dbReference type="PANTHER" id="PTHR13710:SF120">
    <property type="entry name" value="BIFUNCTIONAL 3'-5' EXONUCLEASE_ATP-DEPENDENT HELICASE WRN"/>
    <property type="match status" value="1"/>
</dbReference>
<name>A0A8B8B801_CRAVI</name>
<dbReference type="GO" id="GO:0003676">
    <property type="term" value="F:nucleic acid binding"/>
    <property type="evidence" value="ECO:0007669"/>
    <property type="project" value="InterPro"/>
</dbReference>
<dbReference type="GO" id="GO:0005737">
    <property type="term" value="C:cytoplasm"/>
    <property type="evidence" value="ECO:0007669"/>
    <property type="project" value="TreeGrafter"/>
</dbReference>
<comment type="similarity">
    <text evidence="1">Belongs to the helicase family. RecQ subfamily.</text>
</comment>
<dbReference type="GO" id="GO:0009378">
    <property type="term" value="F:four-way junction helicase activity"/>
    <property type="evidence" value="ECO:0007669"/>
    <property type="project" value="TreeGrafter"/>
</dbReference>
<dbReference type="SUPFAM" id="SSF52540">
    <property type="entry name" value="P-loop containing nucleoside triphosphate hydrolases"/>
    <property type="match status" value="1"/>
</dbReference>
<dbReference type="RefSeq" id="XP_022299211.1">
    <property type="nucleotide sequence ID" value="XM_022443503.1"/>
</dbReference>
<dbReference type="OrthoDB" id="10253415at2759"/>
<proteinExistence type="inferred from homology"/>
<dbReference type="SMART" id="SM00487">
    <property type="entry name" value="DEXDc"/>
    <property type="match status" value="1"/>
</dbReference>
<keyword evidence="3" id="KW-1185">Reference proteome</keyword>
<dbReference type="KEGG" id="cvn:111108019"/>
<dbReference type="PANTHER" id="PTHR13710">
    <property type="entry name" value="DNA HELICASE RECQ FAMILY MEMBER"/>
    <property type="match status" value="1"/>
</dbReference>
<dbReference type="GeneID" id="111108019"/>
<dbReference type="InterPro" id="IPR014001">
    <property type="entry name" value="Helicase_ATP-bd"/>
</dbReference>
<dbReference type="GO" id="GO:0043138">
    <property type="term" value="F:3'-5' DNA helicase activity"/>
    <property type="evidence" value="ECO:0007669"/>
    <property type="project" value="TreeGrafter"/>
</dbReference>
<feature type="domain" description="Helicase ATP-binding" evidence="2">
    <location>
        <begin position="32"/>
        <end position="211"/>
    </location>
</feature>
<dbReference type="Gene3D" id="3.40.50.300">
    <property type="entry name" value="P-loop containing nucleotide triphosphate hydrolases"/>
    <property type="match status" value="1"/>
</dbReference>
<dbReference type="AlphaFoldDB" id="A0A8B8B801"/>
<dbReference type="GO" id="GO:0005634">
    <property type="term" value="C:nucleus"/>
    <property type="evidence" value="ECO:0007669"/>
    <property type="project" value="TreeGrafter"/>
</dbReference>
<evidence type="ECO:0000313" key="4">
    <source>
        <dbReference type="RefSeq" id="XP_022299211.1"/>
    </source>
</evidence>
<dbReference type="CDD" id="cd17920">
    <property type="entry name" value="DEXHc_RecQ"/>
    <property type="match status" value="1"/>
</dbReference>
<dbReference type="PROSITE" id="PS51192">
    <property type="entry name" value="HELICASE_ATP_BIND_1"/>
    <property type="match status" value="1"/>
</dbReference>
<accession>A0A8B8B801</accession>
<dbReference type="GO" id="GO:0005524">
    <property type="term" value="F:ATP binding"/>
    <property type="evidence" value="ECO:0007669"/>
    <property type="project" value="InterPro"/>
</dbReference>
<dbReference type="GO" id="GO:0000724">
    <property type="term" value="P:double-strand break repair via homologous recombination"/>
    <property type="evidence" value="ECO:0007669"/>
    <property type="project" value="TreeGrafter"/>
</dbReference>
<organism evidence="3 4">
    <name type="scientific">Crassostrea virginica</name>
    <name type="common">Eastern oyster</name>
    <dbReference type="NCBI Taxonomy" id="6565"/>
    <lineage>
        <taxon>Eukaryota</taxon>
        <taxon>Metazoa</taxon>
        <taxon>Spiralia</taxon>
        <taxon>Lophotrochozoa</taxon>
        <taxon>Mollusca</taxon>
        <taxon>Bivalvia</taxon>
        <taxon>Autobranchia</taxon>
        <taxon>Pteriomorphia</taxon>
        <taxon>Ostreida</taxon>
        <taxon>Ostreoidea</taxon>
        <taxon>Ostreidae</taxon>
        <taxon>Crassostrea</taxon>
    </lineage>
</organism>
<protein>
    <submittedName>
        <fullName evidence="4">Uncharacterized protein LOC111108019</fullName>
    </submittedName>
</protein>
<evidence type="ECO:0000313" key="3">
    <source>
        <dbReference type="Proteomes" id="UP000694844"/>
    </source>
</evidence>
<evidence type="ECO:0000256" key="1">
    <source>
        <dbReference type="ARBA" id="ARBA00005446"/>
    </source>
</evidence>
<dbReference type="InterPro" id="IPR011545">
    <property type="entry name" value="DEAD/DEAH_box_helicase_dom"/>
</dbReference>
<evidence type="ECO:0000259" key="2">
    <source>
        <dbReference type="PROSITE" id="PS51192"/>
    </source>
</evidence>
<sequence length="233" mass="26683">MAVFSVKKVFDDKIKPRYNFDFDLKNEQISVIESVLEKNHTVGVFPTGFGKSICFLLPPLILDQKQPELRHICLVISPLKSLMLDQCRKNSEHGIAAAVVKSRSEMSPDVAEGIKKGEYSVLYMSPETLLDMESWGHLILHSRLYQDIVTLIAIDEAHILESWGDTFRPTFARLGELRSHFPRTPFLMLTATCTQQIMKHITSRIHLPGLKMHTASPDRPNIYLEYKRSKDLF</sequence>